<evidence type="ECO:0000313" key="5">
    <source>
        <dbReference type="Proteomes" id="UP000197138"/>
    </source>
</evidence>
<reference evidence="3" key="2">
    <citation type="submission" date="2017-06" db="EMBL/GenBank/DDBJ databases">
        <title>The pomegranate genome and the genomics of punicalagin biosynthesis.</title>
        <authorList>
            <person name="Xu C."/>
        </authorList>
    </citation>
    <scope>NUCLEOTIDE SEQUENCE [LARGE SCALE GENOMIC DNA]</scope>
    <source>
        <tissue evidence="3">Fresh leaf</tissue>
    </source>
</reference>
<dbReference type="SMART" id="SM00751">
    <property type="entry name" value="BSD"/>
    <property type="match status" value="1"/>
</dbReference>
<dbReference type="PROSITE" id="PS50858">
    <property type="entry name" value="BSD"/>
    <property type="match status" value="1"/>
</dbReference>
<reference evidence="5" key="1">
    <citation type="journal article" date="2017" name="Plant J.">
        <title>The pomegranate (Punica granatum L.) genome and the genomics of punicalagin biosynthesis.</title>
        <authorList>
            <person name="Qin G."/>
            <person name="Xu C."/>
            <person name="Ming R."/>
            <person name="Tang H."/>
            <person name="Guyot R."/>
            <person name="Kramer E.M."/>
            <person name="Hu Y."/>
            <person name="Yi X."/>
            <person name="Qi Y."/>
            <person name="Xu X."/>
            <person name="Gao Z."/>
            <person name="Pan H."/>
            <person name="Jian J."/>
            <person name="Tian Y."/>
            <person name="Yue Z."/>
            <person name="Xu Y."/>
        </authorList>
    </citation>
    <scope>NUCLEOTIDE SEQUENCE [LARGE SCALE GENOMIC DNA]</scope>
    <source>
        <strain evidence="5">cv. Dabenzi</strain>
    </source>
</reference>
<accession>A0A218WZX6</accession>
<dbReference type="PANTHER" id="PTHR16019">
    <property type="entry name" value="SYNAPSE-ASSOCIATED PROTEIN"/>
    <property type="match status" value="1"/>
</dbReference>
<dbReference type="Gene3D" id="1.10.3970.10">
    <property type="entry name" value="BSD domain"/>
    <property type="match status" value="1"/>
</dbReference>
<feature type="region of interest" description="Disordered" evidence="1">
    <location>
        <begin position="1"/>
        <end position="59"/>
    </location>
</feature>
<dbReference type="Proteomes" id="UP000197138">
    <property type="component" value="Unassembled WGS sequence"/>
</dbReference>
<dbReference type="Pfam" id="PF03909">
    <property type="entry name" value="BSD"/>
    <property type="match status" value="1"/>
</dbReference>
<feature type="region of interest" description="Disordered" evidence="1">
    <location>
        <begin position="278"/>
        <end position="476"/>
    </location>
</feature>
<feature type="domain" description="BSD" evidence="2">
    <location>
        <begin position="183"/>
        <end position="235"/>
    </location>
</feature>
<gene>
    <name evidence="3" type="ORF">CDL15_Pgr018499</name>
    <name evidence="4" type="ORF">CRG98_004575</name>
</gene>
<dbReference type="EMBL" id="MTKT01002507">
    <property type="protein sequence ID" value="OWM77930.1"/>
    <property type="molecule type" value="Genomic_DNA"/>
</dbReference>
<dbReference type="OrthoDB" id="73788at2759"/>
<dbReference type="Proteomes" id="UP000233551">
    <property type="component" value="Unassembled WGS sequence"/>
</dbReference>
<evidence type="ECO:0000256" key="1">
    <source>
        <dbReference type="SAM" id="MobiDB-lite"/>
    </source>
</evidence>
<feature type="compositionally biased region" description="Basic and acidic residues" evidence="1">
    <location>
        <begin position="24"/>
        <end position="39"/>
    </location>
</feature>
<feature type="compositionally biased region" description="Acidic residues" evidence="1">
    <location>
        <begin position="416"/>
        <end position="431"/>
    </location>
</feature>
<feature type="compositionally biased region" description="Basic and acidic residues" evidence="1">
    <location>
        <begin position="334"/>
        <end position="359"/>
    </location>
</feature>
<reference evidence="4 6" key="3">
    <citation type="submission" date="2017-11" db="EMBL/GenBank/DDBJ databases">
        <title>De-novo sequencing of pomegranate (Punica granatum L.) genome.</title>
        <authorList>
            <person name="Akparov Z."/>
            <person name="Amiraslanov A."/>
            <person name="Hajiyeva S."/>
            <person name="Abbasov M."/>
            <person name="Kaur K."/>
            <person name="Hamwieh A."/>
            <person name="Solovyev V."/>
            <person name="Salamov A."/>
            <person name="Braich B."/>
            <person name="Kosarev P."/>
            <person name="Mahmoud A."/>
            <person name="Hajiyev E."/>
            <person name="Babayeva S."/>
            <person name="Izzatullayeva V."/>
            <person name="Mammadov A."/>
            <person name="Mammadov A."/>
            <person name="Sharifova S."/>
            <person name="Ojaghi J."/>
            <person name="Eynullazada K."/>
            <person name="Bayramov B."/>
            <person name="Abdulazimova A."/>
            <person name="Shahmuradov I."/>
        </authorList>
    </citation>
    <scope>NUCLEOTIDE SEQUENCE [LARGE SCALE GENOMIC DNA]</scope>
    <source>
        <strain evidence="4">AG2017</strain>
        <strain evidence="6">cv. AG2017</strain>
        <tissue evidence="4">Leaf</tissue>
    </source>
</reference>
<feature type="compositionally biased region" description="Basic and acidic residues" evidence="1">
    <location>
        <begin position="395"/>
        <end position="406"/>
    </location>
</feature>
<protein>
    <recommendedName>
        <fullName evidence="2">BSD domain-containing protein</fullName>
    </recommendedName>
</protein>
<feature type="compositionally biased region" description="Acidic residues" evidence="1">
    <location>
        <begin position="457"/>
        <end position="476"/>
    </location>
</feature>
<organism evidence="3 5">
    <name type="scientific">Punica granatum</name>
    <name type="common">Pomegranate</name>
    <dbReference type="NCBI Taxonomy" id="22663"/>
    <lineage>
        <taxon>Eukaryota</taxon>
        <taxon>Viridiplantae</taxon>
        <taxon>Streptophyta</taxon>
        <taxon>Embryophyta</taxon>
        <taxon>Tracheophyta</taxon>
        <taxon>Spermatophyta</taxon>
        <taxon>Magnoliopsida</taxon>
        <taxon>eudicotyledons</taxon>
        <taxon>Gunneridae</taxon>
        <taxon>Pentapetalae</taxon>
        <taxon>rosids</taxon>
        <taxon>malvids</taxon>
        <taxon>Myrtales</taxon>
        <taxon>Lythraceae</taxon>
        <taxon>Punica</taxon>
    </lineage>
</organism>
<dbReference type="InterPro" id="IPR035925">
    <property type="entry name" value="BSD_dom_sf"/>
</dbReference>
<comment type="caution">
    <text evidence="3">The sequence shown here is derived from an EMBL/GenBank/DDBJ whole genome shotgun (WGS) entry which is preliminary data.</text>
</comment>
<evidence type="ECO:0000313" key="3">
    <source>
        <dbReference type="EMBL" id="OWM77930.1"/>
    </source>
</evidence>
<dbReference type="SUPFAM" id="SSF140383">
    <property type="entry name" value="BSD domain-like"/>
    <property type="match status" value="1"/>
</dbReference>
<dbReference type="EMBL" id="PGOL01000187">
    <property type="protein sequence ID" value="PKI75028.1"/>
    <property type="molecule type" value="Genomic_DNA"/>
</dbReference>
<proteinExistence type="predicted"/>
<feature type="compositionally biased region" description="Basic and acidic residues" evidence="1">
    <location>
        <begin position="368"/>
        <end position="385"/>
    </location>
</feature>
<dbReference type="InterPro" id="IPR051494">
    <property type="entry name" value="BSD_domain-containing"/>
</dbReference>
<evidence type="ECO:0000313" key="4">
    <source>
        <dbReference type="EMBL" id="PKI75028.1"/>
    </source>
</evidence>
<dbReference type="GO" id="GO:0005737">
    <property type="term" value="C:cytoplasm"/>
    <property type="evidence" value="ECO:0007669"/>
    <property type="project" value="TreeGrafter"/>
</dbReference>
<sequence>MNFFKSVFSDEPEPINSESSFPKPEPHSTDKQDQGRDPPQHQTPLSSNPNPSSGWDFGGLIKTLTSKSESVIETYRRDLEEFGSGLKKEIEVAHGSLGTVGQAIDELGSSVLKGTAEIIAQGKDVILSADRRFEDSPRGSAMGQDGDQTYQRYSRFDAQVRAIQGDAGTYCDEPEDLDDYKKWKLGFDLGEKREEIRVLSEENDVVKSLYEKVVSDTVDDNTFWCRYFYRIHKLEQAESFRASLVRRAISSEEEELSWDVYDDDDDDEGEKVEGVNVVKPKNGDSEKIEHENSNVKEVSSEADRGDDVSKRNLAGKERIHNEAIKEGTAAGELQESRGSSDDEKGEDVTKVETGEKSASGRDTPLESGHVEKESETDKSDSKPEHSTNVISDANTKPEKSSKDHETAQGMSQPSALEEEDLGWDEIEDLSSIDDQKASHGGNPSPNRAELTKRLSAAEDEEDLSWDIEDDDGPAKA</sequence>
<keyword evidence="6" id="KW-1185">Reference proteome</keyword>
<feature type="compositionally biased region" description="Basic and acidic residues" evidence="1">
    <location>
        <begin position="281"/>
        <end position="325"/>
    </location>
</feature>
<dbReference type="GeneID" id="116210107"/>
<name>A0A218WZX6_PUNGR</name>
<dbReference type="InterPro" id="IPR005607">
    <property type="entry name" value="BSD_dom"/>
</dbReference>
<evidence type="ECO:0000313" key="6">
    <source>
        <dbReference type="Proteomes" id="UP000233551"/>
    </source>
</evidence>
<feature type="compositionally biased region" description="Polar residues" evidence="1">
    <location>
        <begin position="40"/>
        <end position="53"/>
    </location>
</feature>
<evidence type="ECO:0000259" key="2">
    <source>
        <dbReference type="PROSITE" id="PS50858"/>
    </source>
</evidence>
<dbReference type="AlphaFoldDB" id="A0A218WZX6"/>
<dbReference type="PANTHER" id="PTHR16019:SF5">
    <property type="entry name" value="BSD DOMAIN-CONTAINING PROTEIN 1"/>
    <property type="match status" value="1"/>
</dbReference>